<dbReference type="SUPFAM" id="SSF53067">
    <property type="entry name" value="Actin-like ATPase domain"/>
    <property type="match status" value="2"/>
</dbReference>
<dbReference type="PANTHER" id="PTHR18964:SF149">
    <property type="entry name" value="BIFUNCTIONAL UDP-N-ACETYLGLUCOSAMINE 2-EPIMERASE_N-ACETYLMANNOSAMINE KINASE"/>
    <property type="match status" value="1"/>
</dbReference>
<evidence type="ECO:0000256" key="1">
    <source>
        <dbReference type="ARBA" id="ARBA00006479"/>
    </source>
</evidence>
<dbReference type="Gene3D" id="1.10.10.10">
    <property type="entry name" value="Winged helix-like DNA-binding domain superfamily/Winged helix DNA-binding domain"/>
    <property type="match status" value="1"/>
</dbReference>
<protein>
    <submittedName>
        <fullName evidence="2">ROK family protein</fullName>
    </submittedName>
</protein>
<gene>
    <name evidence="2" type="ORF">D7U36_04345</name>
</gene>
<reference evidence="2 3" key="1">
    <citation type="submission" date="2018-10" db="EMBL/GenBank/DDBJ databases">
        <title>Propionibacterium australiense Genome Sequencing and Assembly.</title>
        <authorList>
            <person name="Bernier A.-M."/>
            <person name="Bernard K."/>
        </authorList>
    </citation>
    <scope>NUCLEOTIDE SEQUENCE [LARGE SCALE GENOMIC DNA]</scope>
    <source>
        <strain evidence="2 3">NML98A078</strain>
    </source>
</reference>
<accession>A0A8B3FRC7</accession>
<evidence type="ECO:0000313" key="3">
    <source>
        <dbReference type="Proteomes" id="UP000279336"/>
    </source>
</evidence>
<dbReference type="Proteomes" id="UP000279336">
    <property type="component" value="Unassembled WGS sequence"/>
</dbReference>
<name>A0A8B3FRC7_9ACTN</name>
<dbReference type="PANTHER" id="PTHR18964">
    <property type="entry name" value="ROK (REPRESSOR, ORF, KINASE) FAMILY"/>
    <property type="match status" value="1"/>
</dbReference>
<dbReference type="AlphaFoldDB" id="A0A8B3FRC7"/>
<dbReference type="InterPro" id="IPR036388">
    <property type="entry name" value="WH-like_DNA-bd_sf"/>
</dbReference>
<dbReference type="EMBL" id="RCIW01000005">
    <property type="protein sequence ID" value="RLP11405.1"/>
    <property type="molecule type" value="Genomic_DNA"/>
</dbReference>
<dbReference type="InterPro" id="IPR043129">
    <property type="entry name" value="ATPase_NBD"/>
</dbReference>
<dbReference type="Gene3D" id="3.30.420.40">
    <property type="match status" value="2"/>
</dbReference>
<evidence type="ECO:0000313" key="2">
    <source>
        <dbReference type="EMBL" id="RLP11405.1"/>
    </source>
</evidence>
<dbReference type="InterPro" id="IPR000600">
    <property type="entry name" value="ROK"/>
</dbReference>
<dbReference type="OrthoDB" id="9810372at2"/>
<dbReference type="Pfam" id="PF00480">
    <property type="entry name" value="ROK"/>
    <property type="match status" value="1"/>
</dbReference>
<comment type="caution">
    <text evidence="2">The sequence shown here is derived from an EMBL/GenBank/DDBJ whole genome shotgun (WGS) entry which is preliminary data.</text>
</comment>
<organism evidence="2 3">
    <name type="scientific">Propionibacterium australiense</name>
    <dbReference type="NCBI Taxonomy" id="119981"/>
    <lineage>
        <taxon>Bacteria</taxon>
        <taxon>Bacillati</taxon>
        <taxon>Actinomycetota</taxon>
        <taxon>Actinomycetes</taxon>
        <taxon>Propionibacteriales</taxon>
        <taxon>Propionibacteriaceae</taxon>
        <taxon>Propionibacterium</taxon>
    </lineage>
</organism>
<sequence>MGVHQGAVHVEKDGAAVGEAVWRGTHALIKLVIRLKNERGFVVQRHGAADRLRWALAADACALVRSMPGITRAGLAHELGISSGTAADLVTRMRRAALLDEGESVVHGRGRPTSVLTAHPRGPLVVAVEITTTGWRVAAAGLDGRLTVLAEAPHRDRRPAGMLAPIRRAVAAATREHAGRVRAVSVAAAATIRDGAIVQSSVLGWEQVRLTSLAMPGAAMLITNDATSEALAESRRGASRGARHALHLTVLTGVGGGLVLDGSPMLGATGLAMEIGHLPFGDPEAICDCGARGCWDTALGAGPLSRRLGTAPDSVPAIEAVIARGDPAHDGVLEAAATSLGRGLAGLVNTMDPDVVTLGGIGPLLRTRSPLAFEQALAGGLMRCLREAPPRILAGELGADAALIGAAESALDEVASPAGLAAWSAPDGANHRRDPS</sequence>
<comment type="similarity">
    <text evidence="1">Belongs to the ROK (NagC/XylR) family.</text>
</comment>
<proteinExistence type="inferred from homology"/>